<dbReference type="PANTHER" id="PTHR30307">
    <property type="entry name" value="S-ADENOSYLMETHIONINE:TRNA RIBOSYLTRANSFERASE-ISOMERASE"/>
    <property type="match status" value="1"/>
</dbReference>
<dbReference type="InterPro" id="IPR042118">
    <property type="entry name" value="QueA_dom1"/>
</dbReference>
<dbReference type="InterPro" id="IPR003699">
    <property type="entry name" value="QueA"/>
</dbReference>
<dbReference type="RefSeq" id="WP_068139153.1">
    <property type="nucleotide sequence ID" value="NZ_AP014924.1"/>
</dbReference>
<reference evidence="6" key="1">
    <citation type="submission" date="2015-07" db="EMBL/GenBank/DDBJ databases">
        <title>Complete genome sequence and phylogenetic analysis of Limnochorda pilosa.</title>
        <authorList>
            <person name="Watanabe M."/>
            <person name="Kojima H."/>
            <person name="Fukui M."/>
        </authorList>
    </citation>
    <scope>NUCLEOTIDE SEQUENCE [LARGE SCALE GENOMIC DNA]</scope>
    <source>
        <strain evidence="6">HC45</strain>
    </source>
</reference>
<dbReference type="PANTHER" id="PTHR30307:SF0">
    <property type="entry name" value="S-ADENOSYLMETHIONINE:TRNA RIBOSYLTRANSFERASE-ISOMERASE"/>
    <property type="match status" value="1"/>
</dbReference>
<gene>
    <name evidence="5" type="ORF">LIP_2755</name>
</gene>
<dbReference type="SUPFAM" id="SSF111337">
    <property type="entry name" value="QueA-like"/>
    <property type="match status" value="1"/>
</dbReference>
<keyword evidence="4" id="KW-0671">Queuosine biosynthesis</keyword>
<dbReference type="STRING" id="1555112.LIP_2755"/>
<name>A0A0K2SN96_LIMPI</name>
<evidence type="ECO:0000256" key="3">
    <source>
        <dbReference type="ARBA" id="ARBA00022691"/>
    </source>
</evidence>
<evidence type="ECO:0000256" key="1">
    <source>
        <dbReference type="ARBA" id="ARBA00022490"/>
    </source>
</evidence>
<dbReference type="KEGG" id="lpil:LIP_2755"/>
<keyword evidence="2" id="KW-0808">Transferase</keyword>
<reference evidence="6" key="2">
    <citation type="journal article" date="2016" name="Int. J. Syst. Evol. Microbiol.">
        <title>Complete genome sequence and cell structure of Limnochorda pilosa, a Gram-negative spore-former within the phylum Firmicutes.</title>
        <authorList>
            <person name="Watanabe M."/>
            <person name="Kojima H."/>
            <person name="Fukui M."/>
        </authorList>
    </citation>
    <scope>NUCLEOTIDE SEQUENCE [LARGE SCALE GENOMIC DNA]</scope>
    <source>
        <strain evidence="6">HC45</strain>
    </source>
</reference>
<dbReference type="Pfam" id="PF02547">
    <property type="entry name" value="Queuosine_synth"/>
    <property type="match status" value="1"/>
</dbReference>
<keyword evidence="6" id="KW-1185">Reference proteome</keyword>
<dbReference type="PATRIC" id="fig|1555112.3.peg.2797"/>
<dbReference type="Proteomes" id="UP000065807">
    <property type="component" value="Chromosome"/>
</dbReference>
<dbReference type="AlphaFoldDB" id="A0A0K2SN96"/>
<keyword evidence="1" id="KW-0963">Cytoplasm</keyword>
<dbReference type="Gene3D" id="3.40.1780.10">
    <property type="entry name" value="QueA-like"/>
    <property type="match status" value="2"/>
</dbReference>
<accession>A0A0K2SN96</accession>
<organism evidence="5 6">
    <name type="scientific">Limnochorda pilosa</name>
    <dbReference type="NCBI Taxonomy" id="1555112"/>
    <lineage>
        <taxon>Bacteria</taxon>
        <taxon>Bacillati</taxon>
        <taxon>Bacillota</taxon>
        <taxon>Limnochordia</taxon>
        <taxon>Limnochordales</taxon>
        <taxon>Limnochordaceae</taxon>
        <taxon>Limnochorda</taxon>
    </lineage>
</organism>
<keyword evidence="3" id="KW-0949">S-adenosyl-L-methionine</keyword>
<dbReference type="GO" id="GO:0008616">
    <property type="term" value="P:tRNA queuosine(34) biosynthetic process"/>
    <property type="evidence" value="ECO:0007669"/>
    <property type="project" value="UniProtKB-KW"/>
</dbReference>
<evidence type="ECO:0000313" key="5">
    <source>
        <dbReference type="EMBL" id="BAS28585.1"/>
    </source>
</evidence>
<evidence type="ECO:0000256" key="4">
    <source>
        <dbReference type="ARBA" id="ARBA00022785"/>
    </source>
</evidence>
<sequence>MTVLTARLDFHLPESLFAARPPEARGLARDQVQLLVLDAGRRSWQHARFTDLPAFLHPGDLLVVNASQAIAASLPARHGSGPHTGLPFRIHLSTPLPPWEAQTHGLPSREAWIVEPRTARGIPGEPIAPGEEVDIPGPKGGALARVRFVAPYRSFARLWVAGAGAQEALLEVAARVGEPIRYPYLEGRYPIRTYQTVYGDVPGSAEMPSAGRPFSRRTLQRLRAQGVEVARIVLHTGVSSHEIETPLVDEQPTYPEPFEVPPATAAAVNSARQRGGRVIAVGTTVVRALESCASADSSVRPARGFTDLFVSPARPVRSVDGLLTGVHAPRSSHLAMLSALVDPELLLASYEDAKSRGYLWHEFGDSNLILR</sequence>
<proteinExistence type="predicted"/>
<evidence type="ECO:0000313" key="6">
    <source>
        <dbReference type="Proteomes" id="UP000065807"/>
    </source>
</evidence>
<evidence type="ECO:0000256" key="2">
    <source>
        <dbReference type="ARBA" id="ARBA00022679"/>
    </source>
</evidence>
<protein>
    <submittedName>
        <fullName evidence="5">Queuosine biosynthesis protein</fullName>
    </submittedName>
</protein>
<dbReference type="InterPro" id="IPR036100">
    <property type="entry name" value="QueA_sf"/>
</dbReference>
<dbReference type="GO" id="GO:0051075">
    <property type="term" value="F:S-adenosylmethionine:tRNA ribosyltransferase-isomerase activity"/>
    <property type="evidence" value="ECO:0007669"/>
    <property type="project" value="TreeGrafter"/>
</dbReference>
<dbReference type="EMBL" id="AP014924">
    <property type="protein sequence ID" value="BAS28585.1"/>
    <property type="molecule type" value="Genomic_DNA"/>
</dbReference>